<dbReference type="InterPro" id="IPR053143">
    <property type="entry name" value="Arylsulfate_ST"/>
</dbReference>
<feature type="chain" id="PRO_5004271017" evidence="1">
    <location>
        <begin position="22"/>
        <end position="548"/>
    </location>
</feature>
<dbReference type="HOGENOM" id="CLU_018249_1_0_1"/>
<dbReference type="KEGG" id="dha:DEHA2F27060g"/>
<dbReference type="Proteomes" id="UP000000599">
    <property type="component" value="Chromosome F"/>
</dbReference>
<name>Q6BJV6_DEBHA</name>
<dbReference type="PANTHER" id="PTHR35340">
    <property type="entry name" value="PQQ ENZYME REPEAT PROTEIN-RELATED"/>
    <property type="match status" value="1"/>
</dbReference>
<feature type="signal peptide" evidence="1">
    <location>
        <begin position="1"/>
        <end position="21"/>
    </location>
</feature>
<evidence type="ECO:0000256" key="1">
    <source>
        <dbReference type="SAM" id="SignalP"/>
    </source>
</evidence>
<dbReference type="VEuPathDB" id="FungiDB:DEHA2F27060g"/>
<evidence type="ECO:0000313" key="3">
    <source>
        <dbReference type="Proteomes" id="UP000000599"/>
    </source>
</evidence>
<dbReference type="InterPro" id="IPR011047">
    <property type="entry name" value="Quinoprotein_ADH-like_sf"/>
</dbReference>
<dbReference type="AlphaFoldDB" id="Q6BJV6"/>
<accession>Q6BJV6</accession>
<dbReference type="Pfam" id="PF14269">
    <property type="entry name" value="Arylsulfotran_2"/>
    <property type="match status" value="1"/>
</dbReference>
<dbReference type="GeneID" id="2903292"/>
<reference evidence="2 3" key="1">
    <citation type="journal article" date="2004" name="Nature">
        <title>Genome evolution in yeasts.</title>
        <authorList>
            <consortium name="Genolevures"/>
            <person name="Dujon B."/>
            <person name="Sherman D."/>
            <person name="Fischer G."/>
            <person name="Durrens P."/>
            <person name="Casaregola S."/>
            <person name="Lafontaine I."/>
            <person name="de Montigny J."/>
            <person name="Marck C."/>
            <person name="Neuveglise C."/>
            <person name="Talla E."/>
            <person name="Goffard N."/>
            <person name="Frangeul L."/>
            <person name="Aigle M."/>
            <person name="Anthouard V."/>
            <person name="Babour A."/>
            <person name="Barbe V."/>
            <person name="Barnay S."/>
            <person name="Blanchin S."/>
            <person name="Beckerich J.M."/>
            <person name="Beyne E."/>
            <person name="Bleykasten C."/>
            <person name="Boisrame A."/>
            <person name="Boyer J."/>
            <person name="Cattolico L."/>
            <person name="Confanioleri F."/>
            <person name="de Daruvar A."/>
            <person name="Despons L."/>
            <person name="Fabre E."/>
            <person name="Fairhead C."/>
            <person name="Ferry-Dumazet H."/>
            <person name="Groppi A."/>
            <person name="Hantraye F."/>
            <person name="Hennequin C."/>
            <person name="Jauniaux N."/>
            <person name="Joyet P."/>
            <person name="Kachouri R."/>
            <person name="Kerrest A."/>
            <person name="Koszul R."/>
            <person name="Lemaire M."/>
            <person name="Lesur I."/>
            <person name="Ma L."/>
            <person name="Muller H."/>
            <person name="Nicaud J.M."/>
            <person name="Nikolski M."/>
            <person name="Oztas S."/>
            <person name="Ozier-Kalogeropoulos O."/>
            <person name="Pellenz S."/>
            <person name="Potier S."/>
            <person name="Richard G.F."/>
            <person name="Straub M.L."/>
            <person name="Suleau A."/>
            <person name="Swennene D."/>
            <person name="Tekaia F."/>
            <person name="Wesolowski-Louvel M."/>
            <person name="Westhof E."/>
            <person name="Wirth B."/>
            <person name="Zeniou-Meyer M."/>
            <person name="Zivanovic I."/>
            <person name="Bolotin-Fukuhara M."/>
            <person name="Thierry A."/>
            <person name="Bouchier C."/>
            <person name="Caudron B."/>
            <person name="Scarpelli C."/>
            <person name="Gaillardin C."/>
            <person name="Weissenbach J."/>
            <person name="Wincker P."/>
            <person name="Souciet J.L."/>
        </authorList>
    </citation>
    <scope>NUCLEOTIDE SEQUENCE [LARGE SCALE GENOMIC DNA]</scope>
    <source>
        <strain evidence="3">ATCC 36239 / CBS 767 / BCRC 21394 / JCM 1990 / NBRC 0083 / IGC 2968</strain>
    </source>
</reference>
<dbReference type="RefSeq" id="XP_461515.1">
    <property type="nucleotide sequence ID" value="XM_461515.1"/>
</dbReference>
<dbReference type="PANTHER" id="PTHR35340:SF9">
    <property type="entry name" value="ASST-DOMAIN-CONTAINING PROTEIN"/>
    <property type="match status" value="1"/>
</dbReference>
<organism evidence="2 3">
    <name type="scientific">Debaryomyces hansenii (strain ATCC 36239 / CBS 767 / BCRC 21394 / JCM 1990 / NBRC 0083 / IGC 2968)</name>
    <name type="common">Yeast</name>
    <name type="synonym">Torulaspora hansenii</name>
    <dbReference type="NCBI Taxonomy" id="284592"/>
    <lineage>
        <taxon>Eukaryota</taxon>
        <taxon>Fungi</taxon>
        <taxon>Dikarya</taxon>
        <taxon>Ascomycota</taxon>
        <taxon>Saccharomycotina</taxon>
        <taxon>Pichiomycetes</taxon>
        <taxon>Debaryomycetaceae</taxon>
        <taxon>Debaryomyces</taxon>
    </lineage>
</organism>
<keyword evidence="1" id="KW-0732">Signal</keyword>
<dbReference type="SUPFAM" id="SSF50998">
    <property type="entry name" value="Quinoprotein alcohol dehydrogenase-like"/>
    <property type="match status" value="1"/>
</dbReference>
<sequence length="548" mass="61494">MKSNTLSIISLLTFFIHLVFGDWQYRSRPDLAPPKLNITIFPDDDISPGYLFLAPFSGYADIDTFHGPRQAAPYIFNSEGELVWSGFSYFSIWATNFQAGKLNGNDILFSFEGSHNPRYGHGHGHITFLNQNYETIKELRAGNHKIIDKHEFHIINETTGLVQIYQPVPKDLTPYGASAQQQWVVDAIFQELDINTGEVIFEWSSLEHVSPDESVLPINQGQAGSGYNSSDAWDYFHINSVDKDQNGDYLISARDAASLYKIDGNTGEILWKLGGLPGITSSDFESEKNLTFSFQHHARYLSTSDDGTKQLISFYDNSAHGSENKNGGVVKYNEHSSGKIIEVDTKDWYAKLIFNGVSPDNLLSKSQGSTQVLSNGNVLVNWGSEGAITEFKDERPIFNAFVDSGELGLHAENYRAFKSNWTGKPNEKIAVLGEYTNDGSTNIYVSWNGDTETKKWKFYSVEHNGSRRFIGESPRKGFESLKTFDAKFARVLVEAYDSEEVLLSTSDPVYTEAQILAVESSKEHPEYVCGEYQTYFSRIIARLTSIAI</sequence>
<dbReference type="EMBL" id="CR382138">
    <property type="protein sequence ID" value="CAG89943.1"/>
    <property type="molecule type" value="Genomic_DNA"/>
</dbReference>
<dbReference type="OMA" id="HAYMDSG"/>
<evidence type="ECO:0000313" key="2">
    <source>
        <dbReference type="EMBL" id="CAG89943.1"/>
    </source>
</evidence>
<proteinExistence type="predicted"/>
<dbReference type="OrthoDB" id="5427350at2759"/>
<dbReference type="InParanoid" id="Q6BJV6"/>
<protein>
    <submittedName>
        <fullName evidence="2">DEHA2F27060p</fullName>
    </submittedName>
</protein>
<dbReference type="InterPro" id="IPR039535">
    <property type="entry name" value="ASST-like"/>
</dbReference>
<dbReference type="eggNOG" id="ENOG502QTSQ">
    <property type="taxonomic scope" value="Eukaryota"/>
</dbReference>
<gene>
    <name evidence="2" type="ordered locus">DEHA2F27060g</name>
</gene>
<keyword evidence="3" id="KW-1185">Reference proteome</keyword>